<evidence type="ECO:0000313" key="1">
    <source>
        <dbReference type="EMBL" id="CAE8691597.1"/>
    </source>
</evidence>
<dbReference type="Proteomes" id="UP000626109">
    <property type="component" value="Unassembled WGS sequence"/>
</dbReference>
<accession>A0A813K0C6</accession>
<dbReference type="EMBL" id="CAJNNW010027471">
    <property type="protein sequence ID" value="CAE8691597.1"/>
    <property type="molecule type" value="Genomic_DNA"/>
</dbReference>
<reference evidence="1" key="1">
    <citation type="submission" date="2021-02" db="EMBL/GenBank/DDBJ databases">
        <authorList>
            <person name="Dougan E. K."/>
            <person name="Rhodes N."/>
            <person name="Thang M."/>
            <person name="Chan C."/>
        </authorList>
    </citation>
    <scope>NUCLEOTIDE SEQUENCE</scope>
</reference>
<sequence length="200" mass="21968">MGIFSPTTVYYCKDGNLGFCGKKSDTTCIEFQAPDLCGVAPTTTATATTTVTRLTVYRRLQVWAMGVVNLNRQMTAWSSTYTSCAYHHGVRSLQVLSVINTLQICCKDEAGKHVFCGSGRCPTPNPPANNNNNYKTTITTTTTPLLRLLRHRCVPGMARPAMIPPRSCCHGRRLCLSRSSEIPGKVCKYALEGDEILRKA</sequence>
<protein>
    <submittedName>
        <fullName evidence="1">Uncharacterized protein</fullName>
    </submittedName>
</protein>
<evidence type="ECO:0000313" key="2">
    <source>
        <dbReference type="Proteomes" id="UP000626109"/>
    </source>
</evidence>
<organism evidence="1 2">
    <name type="scientific">Polarella glacialis</name>
    <name type="common">Dinoflagellate</name>
    <dbReference type="NCBI Taxonomy" id="89957"/>
    <lineage>
        <taxon>Eukaryota</taxon>
        <taxon>Sar</taxon>
        <taxon>Alveolata</taxon>
        <taxon>Dinophyceae</taxon>
        <taxon>Suessiales</taxon>
        <taxon>Suessiaceae</taxon>
        <taxon>Polarella</taxon>
    </lineage>
</organism>
<name>A0A813K0C6_POLGL</name>
<proteinExistence type="predicted"/>
<gene>
    <name evidence="1" type="ORF">PGLA2088_LOCUS27488</name>
</gene>
<comment type="caution">
    <text evidence="1">The sequence shown here is derived from an EMBL/GenBank/DDBJ whole genome shotgun (WGS) entry which is preliminary data.</text>
</comment>
<dbReference type="AlphaFoldDB" id="A0A813K0C6"/>